<organism evidence="2 3">
    <name type="scientific">Caerostris extrusa</name>
    <name type="common">Bark spider</name>
    <name type="synonym">Caerostris bankana</name>
    <dbReference type="NCBI Taxonomy" id="172846"/>
    <lineage>
        <taxon>Eukaryota</taxon>
        <taxon>Metazoa</taxon>
        <taxon>Ecdysozoa</taxon>
        <taxon>Arthropoda</taxon>
        <taxon>Chelicerata</taxon>
        <taxon>Arachnida</taxon>
        <taxon>Araneae</taxon>
        <taxon>Araneomorphae</taxon>
        <taxon>Entelegynae</taxon>
        <taxon>Araneoidea</taxon>
        <taxon>Araneidae</taxon>
        <taxon>Caerostris</taxon>
    </lineage>
</organism>
<dbReference type="AlphaFoldDB" id="A0AAV4PGU8"/>
<keyword evidence="1" id="KW-0472">Membrane</keyword>
<sequence>MNESQTKLTRSVIGDYGQEFYCPYILYVIGSAIYLVNHEVRRPNKYSSTENSEYEEDEYKLSTSIKKSQLQMRIQLSTTALTGDRLEVSDFTTAVTASSILRNLCVPIPM</sequence>
<evidence type="ECO:0000256" key="1">
    <source>
        <dbReference type="SAM" id="Phobius"/>
    </source>
</evidence>
<evidence type="ECO:0000313" key="3">
    <source>
        <dbReference type="Proteomes" id="UP001054945"/>
    </source>
</evidence>
<gene>
    <name evidence="2" type="ORF">CEXT_402261</name>
</gene>
<dbReference type="EMBL" id="BPLR01004545">
    <property type="protein sequence ID" value="GIX95633.1"/>
    <property type="molecule type" value="Genomic_DNA"/>
</dbReference>
<dbReference type="Proteomes" id="UP001054945">
    <property type="component" value="Unassembled WGS sequence"/>
</dbReference>
<protein>
    <submittedName>
        <fullName evidence="2">Uncharacterized protein</fullName>
    </submittedName>
</protein>
<evidence type="ECO:0000313" key="2">
    <source>
        <dbReference type="EMBL" id="GIX95633.1"/>
    </source>
</evidence>
<comment type="caution">
    <text evidence="2">The sequence shown here is derived from an EMBL/GenBank/DDBJ whole genome shotgun (WGS) entry which is preliminary data.</text>
</comment>
<feature type="transmembrane region" description="Helical" evidence="1">
    <location>
        <begin position="20"/>
        <end position="37"/>
    </location>
</feature>
<name>A0AAV4PGU8_CAEEX</name>
<reference evidence="2 3" key="1">
    <citation type="submission" date="2021-06" db="EMBL/GenBank/DDBJ databases">
        <title>Caerostris extrusa draft genome.</title>
        <authorList>
            <person name="Kono N."/>
            <person name="Arakawa K."/>
        </authorList>
    </citation>
    <scope>NUCLEOTIDE SEQUENCE [LARGE SCALE GENOMIC DNA]</scope>
</reference>
<keyword evidence="3" id="KW-1185">Reference proteome</keyword>
<keyword evidence="1" id="KW-0812">Transmembrane</keyword>
<keyword evidence="1" id="KW-1133">Transmembrane helix</keyword>
<proteinExistence type="predicted"/>
<accession>A0AAV4PGU8</accession>